<feature type="compositionally biased region" description="Basic and acidic residues" evidence="1">
    <location>
        <begin position="80"/>
        <end position="92"/>
    </location>
</feature>
<evidence type="ECO:0000313" key="3">
    <source>
        <dbReference type="EMBL" id="MFB9834543.1"/>
    </source>
</evidence>
<feature type="compositionally biased region" description="Pro residues" evidence="1">
    <location>
        <begin position="157"/>
        <end position="170"/>
    </location>
</feature>
<gene>
    <name evidence="3" type="ORF">ACFFNX_20370</name>
</gene>
<feature type="transmembrane region" description="Helical" evidence="2">
    <location>
        <begin position="120"/>
        <end position="141"/>
    </location>
</feature>
<keyword evidence="4" id="KW-1185">Reference proteome</keyword>
<dbReference type="Proteomes" id="UP001589627">
    <property type="component" value="Unassembled WGS sequence"/>
</dbReference>
<feature type="region of interest" description="Disordered" evidence="1">
    <location>
        <begin position="144"/>
        <end position="183"/>
    </location>
</feature>
<keyword evidence="2" id="KW-0812">Transmembrane</keyword>
<organism evidence="3 4">
    <name type="scientific">Actinoallomurus acaciae</name>
    <dbReference type="NCBI Taxonomy" id="502577"/>
    <lineage>
        <taxon>Bacteria</taxon>
        <taxon>Bacillati</taxon>
        <taxon>Actinomycetota</taxon>
        <taxon>Actinomycetes</taxon>
        <taxon>Streptosporangiales</taxon>
        <taxon>Thermomonosporaceae</taxon>
        <taxon>Actinoallomurus</taxon>
    </lineage>
</organism>
<keyword evidence="2" id="KW-0472">Membrane</keyword>
<accession>A0ABV5YIT6</accession>
<comment type="caution">
    <text evidence="3">The sequence shown here is derived from an EMBL/GenBank/DDBJ whole genome shotgun (WGS) entry which is preliminary data.</text>
</comment>
<dbReference type="RefSeq" id="WP_378204342.1">
    <property type="nucleotide sequence ID" value="NZ_JBHLZP010000145.1"/>
</dbReference>
<proteinExistence type="predicted"/>
<dbReference type="EMBL" id="JBHLZP010000145">
    <property type="protein sequence ID" value="MFB9834543.1"/>
    <property type="molecule type" value="Genomic_DNA"/>
</dbReference>
<keyword evidence="2" id="KW-1133">Transmembrane helix</keyword>
<feature type="compositionally biased region" description="Polar residues" evidence="1">
    <location>
        <begin position="1"/>
        <end position="10"/>
    </location>
</feature>
<name>A0ABV5YIT6_9ACTN</name>
<evidence type="ECO:0000313" key="4">
    <source>
        <dbReference type="Proteomes" id="UP001589627"/>
    </source>
</evidence>
<feature type="compositionally biased region" description="Gly residues" evidence="1">
    <location>
        <begin position="95"/>
        <end position="105"/>
    </location>
</feature>
<protein>
    <submittedName>
        <fullName evidence="3">Uncharacterized protein</fullName>
    </submittedName>
</protein>
<evidence type="ECO:0000256" key="2">
    <source>
        <dbReference type="SAM" id="Phobius"/>
    </source>
</evidence>
<feature type="region of interest" description="Disordered" evidence="1">
    <location>
        <begin position="1"/>
        <end position="113"/>
    </location>
</feature>
<feature type="compositionally biased region" description="Low complexity" evidence="1">
    <location>
        <begin position="16"/>
        <end position="29"/>
    </location>
</feature>
<evidence type="ECO:0000256" key="1">
    <source>
        <dbReference type="SAM" id="MobiDB-lite"/>
    </source>
</evidence>
<sequence>MSYPGDQQQPGGWGHSQPPSSSPYGPGDDQAGHGGPPSFGSPHDDPYGTPPRDGGYGPGGGAGGYGGSFGDDPQPYGNAFERDPSYGSHDEGADPYGGGPGGYGPGDDFDSGSGSGRKRLIIGAAIAVGVIVVVGGAAFALTSGGDDKPKTEAAPSSAPPVTPTPTPTPSPTETGRGDRLMSRTTDPKLLTLNEIFKARSFKAGGRRYLMTARRAERKCSPPTHGTTFRKALARGACDQVLRATFSNGKLIGTIGVINLRTQTAATSAQSAARQKDAFILALPGAGTTKKIGQGLSLTTTEVNGHYLIMSWVQYPNGKKIAKSDYSAVTSFVKYTTYGSNLRTALNYRSMEGKPA</sequence>
<reference evidence="3 4" key="1">
    <citation type="submission" date="2024-09" db="EMBL/GenBank/DDBJ databases">
        <authorList>
            <person name="Sun Q."/>
            <person name="Mori K."/>
        </authorList>
    </citation>
    <scope>NUCLEOTIDE SEQUENCE [LARGE SCALE GENOMIC DNA]</scope>
    <source>
        <strain evidence="3 4">TBRC 0563</strain>
    </source>
</reference>
<feature type="compositionally biased region" description="Gly residues" evidence="1">
    <location>
        <begin position="54"/>
        <end position="69"/>
    </location>
</feature>